<evidence type="ECO:0000313" key="4">
    <source>
        <dbReference type="Proteomes" id="UP000564385"/>
    </source>
</evidence>
<evidence type="ECO:0000256" key="1">
    <source>
        <dbReference type="PIRSR" id="PIRSR640198-1"/>
    </source>
</evidence>
<evidence type="ECO:0000313" key="3">
    <source>
        <dbReference type="EMBL" id="NYF89879.1"/>
    </source>
</evidence>
<protein>
    <recommendedName>
        <fullName evidence="2">Fido domain-containing protein</fullName>
    </recommendedName>
</protein>
<name>A0A852VFW0_9BACT</name>
<feature type="domain" description="Fido" evidence="2">
    <location>
        <begin position="1"/>
        <end position="102"/>
    </location>
</feature>
<dbReference type="Proteomes" id="UP000564385">
    <property type="component" value="Unassembled WGS sequence"/>
</dbReference>
<evidence type="ECO:0000259" key="2">
    <source>
        <dbReference type="PROSITE" id="PS51459"/>
    </source>
</evidence>
<feature type="active site" evidence="1">
    <location>
        <position position="36"/>
    </location>
</feature>
<dbReference type="SUPFAM" id="SSF140931">
    <property type="entry name" value="Fic-like"/>
    <property type="match status" value="1"/>
</dbReference>
<comment type="caution">
    <text evidence="3">The sequence shown here is derived from an EMBL/GenBank/DDBJ whole genome shotgun (WGS) entry which is preliminary data.</text>
</comment>
<reference evidence="3 4" key="1">
    <citation type="submission" date="2020-07" db="EMBL/GenBank/DDBJ databases">
        <title>Genomic Encyclopedia of Type Strains, Phase IV (KMG-V): Genome sequencing to study the core and pangenomes of soil and plant-associated prokaryotes.</title>
        <authorList>
            <person name="Whitman W."/>
        </authorList>
    </citation>
    <scope>NUCLEOTIDE SEQUENCE [LARGE SCALE GENOMIC DNA]</scope>
    <source>
        <strain evidence="3 4">M8UP22</strain>
    </source>
</reference>
<dbReference type="AlphaFoldDB" id="A0A852VFW0"/>
<dbReference type="PANTHER" id="PTHR13504">
    <property type="entry name" value="FIDO DOMAIN-CONTAINING PROTEIN DDB_G0283145"/>
    <property type="match status" value="1"/>
</dbReference>
<gene>
    <name evidence="3" type="ORF">HDF08_001946</name>
</gene>
<dbReference type="InterPro" id="IPR003812">
    <property type="entry name" value="Fido"/>
</dbReference>
<dbReference type="PANTHER" id="PTHR13504:SF38">
    <property type="entry name" value="FIDO DOMAIN-CONTAINING PROTEIN"/>
    <property type="match status" value="1"/>
</dbReference>
<sequence>MQLDTLVPVDQRPDADQLSAILDLCAWAHAEWIRIHPFANGNGRTARLWANSLALRYGLPPFIRLRPRPDNGYGDAGAKAMQGDWRPTAVVFQRLLDAFIEEH</sequence>
<dbReference type="PROSITE" id="PS51459">
    <property type="entry name" value="FIDO"/>
    <property type="match status" value="1"/>
</dbReference>
<dbReference type="InterPro" id="IPR040198">
    <property type="entry name" value="Fido_containing"/>
</dbReference>
<dbReference type="EMBL" id="JACCCU010000001">
    <property type="protein sequence ID" value="NYF89879.1"/>
    <property type="molecule type" value="Genomic_DNA"/>
</dbReference>
<dbReference type="Gene3D" id="1.10.3290.10">
    <property type="entry name" value="Fido-like domain"/>
    <property type="match status" value="1"/>
</dbReference>
<dbReference type="InterPro" id="IPR036597">
    <property type="entry name" value="Fido-like_dom_sf"/>
</dbReference>
<proteinExistence type="predicted"/>
<accession>A0A852VFW0</accession>
<dbReference type="Pfam" id="PF02661">
    <property type="entry name" value="Fic"/>
    <property type="match status" value="1"/>
</dbReference>
<organism evidence="3 4">
    <name type="scientific">Tunturiibacter lichenicola</name>
    <dbReference type="NCBI Taxonomy" id="2051959"/>
    <lineage>
        <taxon>Bacteria</taxon>
        <taxon>Pseudomonadati</taxon>
        <taxon>Acidobacteriota</taxon>
        <taxon>Terriglobia</taxon>
        <taxon>Terriglobales</taxon>
        <taxon>Acidobacteriaceae</taxon>
        <taxon>Tunturiibacter</taxon>
    </lineage>
</organism>